<gene>
    <name evidence="1" type="ORF">BX611_2733</name>
</gene>
<sequence length="240" mass="27303">MKNRIKYFTVIFSVLVLFSCKEKNNYSKIDSHQTTSKKQVHKIVVNEMSDGGNYTYINVNEDGKEYWMAIPNSDVKIGETYYYDGGLLMKNFESEHLNKTFEKIIFSEEIRQTEEPVKKEIKNSHEHSNNVGSTITEVKIEQPKGGTALASIFSNKKSFSGKNVTVKGKVVKVNNGILEKNWVHIVDGTQFETKKSLTVTTNELIKVGDTVTFKGNITLDKDFGYGYVYDILLEEGELIK</sequence>
<protein>
    <submittedName>
        <fullName evidence="1">SH3 domain-containing protein</fullName>
    </submittedName>
</protein>
<dbReference type="PROSITE" id="PS51257">
    <property type="entry name" value="PROKAR_LIPOPROTEIN"/>
    <property type="match status" value="1"/>
</dbReference>
<dbReference type="RefSeq" id="WP_115882193.1">
    <property type="nucleotide sequence ID" value="NZ_QTTQ01000012.1"/>
</dbReference>
<organism evidence="1 2">
    <name type="scientific">Lutibacter oceani</name>
    <dbReference type="NCBI Taxonomy" id="1853311"/>
    <lineage>
        <taxon>Bacteria</taxon>
        <taxon>Pseudomonadati</taxon>
        <taxon>Bacteroidota</taxon>
        <taxon>Flavobacteriia</taxon>
        <taxon>Flavobacteriales</taxon>
        <taxon>Flavobacteriaceae</taxon>
        <taxon>Lutibacter</taxon>
    </lineage>
</organism>
<dbReference type="Proteomes" id="UP000256429">
    <property type="component" value="Unassembled WGS sequence"/>
</dbReference>
<evidence type="ECO:0000313" key="2">
    <source>
        <dbReference type="Proteomes" id="UP000256429"/>
    </source>
</evidence>
<accession>A0A3D9RT09</accession>
<dbReference type="OrthoDB" id="1118190at2"/>
<name>A0A3D9RT09_9FLAO</name>
<proteinExistence type="predicted"/>
<evidence type="ECO:0000313" key="1">
    <source>
        <dbReference type="EMBL" id="REE79835.1"/>
    </source>
</evidence>
<dbReference type="AlphaFoldDB" id="A0A3D9RT09"/>
<comment type="caution">
    <text evidence="1">The sequence shown here is derived from an EMBL/GenBank/DDBJ whole genome shotgun (WGS) entry which is preliminary data.</text>
</comment>
<dbReference type="EMBL" id="QTTQ01000012">
    <property type="protein sequence ID" value="REE79835.1"/>
    <property type="molecule type" value="Genomic_DNA"/>
</dbReference>
<keyword evidence="2" id="KW-1185">Reference proteome</keyword>
<reference evidence="1 2" key="1">
    <citation type="submission" date="2018-08" db="EMBL/GenBank/DDBJ databases">
        <title>Genomic Encyclopedia of Type Strains, Phase III (KMG-III): the genomes of soil and plant-associated and newly described type strains.</title>
        <authorList>
            <person name="Whitman W."/>
        </authorList>
    </citation>
    <scope>NUCLEOTIDE SEQUENCE [LARGE SCALE GENOMIC DNA]</scope>
    <source>
        <strain evidence="1 2">325-5</strain>
    </source>
</reference>